<evidence type="ECO:0000313" key="1">
    <source>
        <dbReference type="EMBL" id="KAG5267667.1"/>
    </source>
</evidence>
<dbReference type="AlphaFoldDB" id="A0AAV6G2Q9"/>
<accession>A0AAV6G2Q9</accession>
<proteinExistence type="predicted"/>
<sequence>MWLFFFFTCCLAVRQDEDGDMLRLIKKRVKKYSLEQLTIELEALDVPLNNRDNESKSRSKVKKELQKLLITEELLRATYAGPEIVEEKRQRPPLPFPIPDDTLNVLKELDALDSKNNVLDSTLNYDTVKTKNPQSYVRVEAETEHNENGTMKNILVKD</sequence>
<dbReference type="Proteomes" id="UP000823561">
    <property type="component" value="Chromosome 17"/>
</dbReference>
<comment type="caution">
    <text evidence="1">The sequence shown here is derived from an EMBL/GenBank/DDBJ whole genome shotgun (WGS) entry which is preliminary data.</text>
</comment>
<dbReference type="EMBL" id="JADWDJ010000017">
    <property type="protein sequence ID" value="KAG5267667.1"/>
    <property type="molecule type" value="Genomic_DNA"/>
</dbReference>
<name>A0AAV6G2Q9_9TELE</name>
<evidence type="ECO:0000313" key="2">
    <source>
        <dbReference type="Proteomes" id="UP000823561"/>
    </source>
</evidence>
<gene>
    <name evidence="1" type="ORF">AALO_G00224290</name>
</gene>
<organism evidence="1 2">
    <name type="scientific">Alosa alosa</name>
    <name type="common">allis shad</name>
    <dbReference type="NCBI Taxonomy" id="278164"/>
    <lineage>
        <taxon>Eukaryota</taxon>
        <taxon>Metazoa</taxon>
        <taxon>Chordata</taxon>
        <taxon>Craniata</taxon>
        <taxon>Vertebrata</taxon>
        <taxon>Euteleostomi</taxon>
        <taxon>Actinopterygii</taxon>
        <taxon>Neopterygii</taxon>
        <taxon>Teleostei</taxon>
        <taxon>Clupei</taxon>
        <taxon>Clupeiformes</taxon>
        <taxon>Clupeoidei</taxon>
        <taxon>Clupeidae</taxon>
        <taxon>Alosa</taxon>
    </lineage>
</organism>
<reference evidence="1 2" key="1">
    <citation type="submission" date="2020-10" db="EMBL/GenBank/DDBJ databases">
        <title>Chromosome-scale genome assembly of the Allis shad, Alosa alosa.</title>
        <authorList>
            <person name="Margot Z."/>
            <person name="Christophe K."/>
            <person name="Cabau C."/>
            <person name="Louis A."/>
            <person name="Berthelot C."/>
            <person name="Parey E."/>
            <person name="Roest Crollius H."/>
            <person name="Montfort J."/>
            <person name="Robinson-Rechavi M."/>
            <person name="Bucao C."/>
            <person name="Bouchez O."/>
            <person name="Gislard M."/>
            <person name="Lluch J."/>
            <person name="Milhes M."/>
            <person name="Lampietro C."/>
            <person name="Lopez Roques C."/>
            <person name="Donnadieu C."/>
            <person name="Braasch I."/>
            <person name="Desvignes T."/>
            <person name="Postlethwait J."/>
            <person name="Bobe J."/>
            <person name="Guiguen Y."/>
        </authorList>
    </citation>
    <scope>NUCLEOTIDE SEQUENCE [LARGE SCALE GENOMIC DNA]</scope>
    <source>
        <strain evidence="1">M-15738</strain>
        <tissue evidence="1">Blood</tissue>
    </source>
</reference>
<protein>
    <submittedName>
        <fullName evidence="1">Uncharacterized protein</fullName>
    </submittedName>
</protein>
<keyword evidence="2" id="KW-1185">Reference proteome</keyword>